<accession>A0AAE1LPU4</accession>
<dbReference type="Proteomes" id="UP001219518">
    <property type="component" value="Unassembled WGS sequence"/>
</dbReference>
<comment type="caution">
    <text evidence="2">The sequence shown here is derived from an EMBL/GenBank/DDBJ whole genome shotgun (WGS) entry which is preliminary data.</text>
</comment>
<gene>
    <name evidence="2" type="ORF">KUF71_016525</name>
</gene>
<dbReference type="AlphaFoldDB" id="A0AAE1LPU4"/>
<evidence type="ECO:0000313" key="3">
    <source>
        <dbReference type="Proteomes" id="UP001219518"/>
    </source>
</evidence>
<reference evidence="2" key="1">
    <citation type="submission" date="2021-07" db="EMBL/GenBank/DDBJ databases">
        <authorList>
            <person name="Catto M.A."/>
            <person name="Jacobson A."/>
            <person name="Kennedy G."/>
            <person name="Labadie P."/>
            <person name="Hunt B.G."/>
            <person name="Srinivasan R."/>
        </authorList>
    </citation>
    <scope>NUCLEOTIDE SEQUENCE</scope>
    <source>
        <strain evidence="2">PL_HMW_Pooled</strain>
        <tissue evidence="2">Head</tissue>
    </source>
</reference>
<organism evidence="2 3">
    <name type="scientific">Frankliniella fusca</name>
    <dbReference type="NCBI Taxonomy" id="407009"/>
    <lineage>
        <taxon>Eukaryota</taxon>
        <taxon>Metazoa</taxon>
        <taxon>Ecdysozoa</taxon>
        <taxon>Arthropoda</taxon>
        <taxon>Hexapoda</taxon>
        <taxon>Insecta</taxon>
        <taxon>Pterygota</taxon>
        <taxon>Neoptera</taxon>
        <taxon>Paraneoptera</taxon>
        <taxon>Thysanoptera</taxon>
        <taxon>Terebrantia</taxon>
        <taxon>Thripoidea</taxon>
        <taxon>Thripidae</taxon>
        <taxon>Frankliniella</taxon>
    </lineage>
</organism>
<dbReference type="EMBL" id="JAHWGI010001320">
    <property type="protein sequence ID" value="KAK3928176.1"/>
    <property type="molecule type" value="Genomic_DNA"/>
</dbReference>
<reference evidence="2" key="2">
    <citation type="journal article" date="2023" name="BMC Genomics">
        <title>Pest status, molecular evolution, and epigenetic factors derived from the genome assembly of Frankliniella fusca, a thysanopteran phytovirus vector.</title>
        <authorList>
            <person name="Catto M.A."/>
            <person name="Labadie P.E."/>
            <person name="Jacobson A.L."/>
            <person name="Kennedy G.G."/>
            <person name="Srinivasan R."/>
            <person name="Hunt B.G."/>
        </authorList>
    </citation>
    <scope>NUCLEOTIDE SEQUENCE</scope>
    <source>
        <strain evidence="2">PL_HMW_Pooled</strain>
    </source>
</reference>
<protein>
    <submittedName>
        <fullName evidence="2">DNA (Cytosine-5)-methyltransferase 3C</fullName>
    </submittedName>
</protein>
<name>A0AAE1LPU4_9NEOP</name>
<feature type="compositionally biased region" description="Basic residues" evidence="1">
    <location>
        <begin position="1"/>
        <end position="15"/>
    </location>
</feature>
<sequence>MVRKKSHLTSRKNKQTKFNQNRALRNKEKRLSCLEVAQSELIYHDIEEDVEVDLSCDGFRGFETPITIPSFEPKAVLQGMASLMPRNKVLSLFDRLASGLVALKEGLHLDVEKYYSGEIDPHRIHVQNHNYPEELVPLGPIEDITP</sequence>
<proteinExistence type="predicted"/>
<keyword evidence="3" id="KW-1185">Reference proteome</keyword>
<evidence type="ECO:0000256" key="1">
    <source>
        <dbReference type="SAM" id="MobiDB-lite"/>
    </source>
</evidence>
<evidence type="ECO:0000313" key="2">
    <source>
        <dbReference type="EMBL" id="KAK3928176.1"/>
    </source>
</evidence>
<feature type="region of interest" description="Disordered" evidence="1">
    <location>
        <begin position="1"/>
        <end position="22"/>
    </location>
</feature>